<evidence type="ECO:0000313" key="2">
    <source>
        <dbReference type="Proteomes" id="UP000286843"/>
    </source>
</evidence>
<protein>
    <submittedName>
        <fullName evidence="1">Uncharacterized protein</fullName>
    </submittedName>
</protein>
<evidence type="ECO:0000313" key="1">
    <source>
        <dbReference type="EMBL" id="AZV01776.1"/>
    </source>
</evidence>
<accession>A0A3T0INW1</accession>
<gene>
    <name evidence="1" type="primary">13</name>
    <name evidence="1" type="ORF">SEA_ARMAWEN_13</name>
</gene>
<dbReference type="EMBL" id="MK308638">
    <property type="protein sequence ID" value="AZV01776.1"/>
    <property type="molecule type" value="Genomic_DNA"/>
</dbReference>
<reference evidence="1 2" key="1">
    <citation type="submission" date="2018-12" db="EMBL/GenBank/DDBJ databases">
        <authorList>
            <person name="Coleman S.T."/>
            <person name="Adewumi O.M."/>
            <person name="Alachi P."/>
            <person name="Anderson S.J."/>
            <person name="Bakarey A.S."/>
            <person name="Beyer A.R."/>
            <person name="Biederman W.H."/>
            <person name="Bollivar D.W."/>
            <person name="Butela K.A."/>
            <person name="Byrum C.A."/>
            <person name="Collins D.P."/>
            <person name="Cresawn S.G."/>
            <person name="Dougan K.E."/>
            <person name="Duffy I."/>
            <person name="Eivazova E.R."/>
            <person name="Engstrom E.M."/>
            <person name="Fallest-Strobl P.C."/>
            <person name="Godde J.S."/>
            <person name="Lee J.S."/>
            <person name="Long J.A."/>
            <person name="Mastrapaolo M.D."/>
            <person name="Mathur V."/>
            <person name="Mesich B.L."/>
            <person name="Mitchell J.C."/>
            <person name="Moore R."/>
            <person name="Pandey S."/>
            <person name="Pollack M.J."/>
            <person name="Porter M.L."/>
            <person name="Reid N.M."/>
            <person name="Salvitti L.R."/>
            <person name="Sayre B.L."/>
            <person name="Schrock T.A."/>
            <person name="Sconiers W.B."/>
            <person name="Sheehy R."/>
            <person name="Shows K.H."/>
            <person name="Sprenkle A.B."/>
            <person name="Swerdlow S.J."/>
            <person name="Theoret J.R."/>
            <person name="Thompson K.M."/>
            <person name="Tibbetts T.J."/>
            <person name="Tigges M."/>
            <person name="Van A.R."/>
            <person name="Washington J.M."/>
            <person name="Windsor E.J."/>
            <person name="Garlena R.A."/>
            <person name="Russell D.A."/>
            <person name="Pope W.H."/>
            <person name="Jacobs-Sera D."/>
            <person name="Hatfull G.F."/>
        </authorList>
    </citation>
    <scope>NUCLEOTIDE SEQUENCE [LARGE SCALE GENOMIC DNA]</scope>
</reference>
<proteinExistence type="predicted"/>
<name>A0A3T0INW1_9CAUD</name>
<organism evidence="1 2">
    <name type="scientific">Microbacterium phage ArMaWen</name>
    <dbReference type="NCBI Taxonomy" id="2500786"/>
    <lineage>
        <taxon>Viruses</taxon>
        <taxon>Duplodnaviria</taxon>
        <taxon>Heunggongvirae</taxon>
        <taxon>Uroviricota</taxon>
        <taxon>Caudoviricetes</taxon>
        <taxon>Eekayvirinae</taxon>
        <taxon>Tinytimothyvirus</taxon>
        <taxon>Tinytimothyvirus alex44</taxon>
    </lineage>
</organism>
<sequence>MKWCEFEWDGDDGERYRCTQLADHEPKNVHTSENGQLHVEHDA</sequence>
<dbReference type="Proteomes" id="UP000286843">
    <property type="component" value="Segment"/>
</dbReference>